<evidence type="ECO:0000313" key="3">
    <source>
        <dbReference type="Proteomes" id="UP000605970"/>
    </source>
</evidence>
<keyword evidence="1" id="KW-0732">Signal</keyword>
<evidence type="ECO:0000313" key="2">
    <source>
        <dbReference type="EMBL" id="KAF7627347.1"/>
    </source>
</evidence>
<comment type="caution">
    <text evidence="2">The sequence shown here is derived from an EMBL/GenBank/DDBJ whole genome shotgun (WGS) entry which is preliminary data.</text>
</comment>
<keyword evidence="3" id="KW-1185">Reference proteome</keyword>
<gene>
    <name evidence="2" type="ORF">Mgra_00009357</name>
</gene>
<dbReference type="EMBL" id="JABEBT010000151">
    <property type="protein sequence ID" value="KAF7627347.1"/>
    <property type="molecule type" value="Genomic_DNA"/>
</dbReference>
<dbReference type="AlphaFoldDB" id="A0A8S9ZC78"/>
<accession>A0A8S9ZC78</accession>
<evidence type="ECO:0000256" key="1">
    <source>
        <dbReference type="SAM" id="SignalP"/>
    </source>
</evidence>
<dbReference type="Proteomes" id="UP000605970">
    <property type="component" value="Unassembled WGS sequence"/>
</dbReference>
<reference evidence="2" key="1">
    <citation type="journal article" date="2020" name="Ecol. Evol.">
        <title>Genome structure and content of the rice root-knot nematode (Meloidogyne graminicola).</title>
        <authorList>
            <person name="Phan N.T."/>
            <person name="Danchin E.G.J."/>
            <person name="Klopp C."/>
            <person name="Perfus-Barbeoch L."/>
            <person name="Kozlowski D.K."/>
            <person name="Koutsovoulos G.D."/>
            <person name="Lopez-Roques C."/>
            <person name="Bouchez O."/>
            <person name="Zahm M."/>
            <person name="Besnard G."/>
            <person name="Bellafiore S."/>
        </authorList>
    </citation>
    <scope>NUCLEOTIDE SEQUENCE</scope>
    <source>
        <strain evidence="2">VN-18</strain>
    </source>
</reference>
<sequence length="94" mass="10690">MYLNLFLIIIGVFLIQNFEYSSTKIIGKASKLSKDIVDEEQAKQQICQANQLFSLCISQAYSQCAWCNDGKFKGQFRCDTKSAHKGKCKDLIIK</sequence>
<dbReference type="OrthoDB" id="10382512at2759"/>
<organism evidence="2 3">
    <name type="scientific">Meloidogyne graminicola</name>
    <dbReference type="NCBI Taxonomy" id="189291"/>
    <lineage>
        <taxon>Eukaryota</taxon>
        <taxon>Metazoa</taxon>
        <taxon>Ecdysozoa</taxon>
        <taxon>Nematoda</taxon>
        <taxon>Chromadorea</taxon>
        <taxon>Rhabditida</taxon>
        <taxon>Tylenchina</taxon>
        <taxon>Tylenchomorpha</taxon>
        <taxon>Tylenchoidea</taxon>
        <taxon>Meloidogynidae</taxon>
        <taxon>Meloidogyninae</taxon>
        <taxon>Meloidogyne</taxon>
    </lineage>
</organism>
<name>A0A8S9ZC78_9BILA</name>
<proteinExistence type="predicted"/>
<feature type="signal peptide" evidence="1">
    <location>
        <begin position="1"/>
        <end position="23"/>
    </location>
</feature>
<protein>
    <submittedName>
        <fullName evidence="2">PSI_integrin domain-containing protein</fullName>
    </submittedName>
</protein>
<feature type="chain" id="PRO_5035845281" evidence="1">
    <location>
        <begin position="24"/>
        <end position="94"/>
    </location>
</feature>